<reference evidence="2" key="1">
    <citation type="submission" date="2022-07" db="EMBL/GenBank/DDBJ databases">
        <title>Draft genome sequence of Zalerion maritima ATCC 34329, a (micro)plastics degrading marine fungus.</title>
        <authorList>
            <person name="Paco A."/>
            <person name="Goncalves M.F.M."/>
            <person name="Rocha-Santos T.A.P."/>
            <person name="Alves A."/>
        </authorList>
    </citation>
    <scope>NUCLEOTIDE SEQUENCE</scope>
    <source>
        <strain evidence="2">ATCC 34329</strain>
    </source>
</reference>
<proteinExistence type="predicted"/>
<evidence type="ECO:0000313" key="2">
    <source>
        <dbReference type="EMBL" id="KAJ2895425.1"/>
    </source>
</evidence>
<feature type="region of interest" description="Disordered" evidence="1">
    <location>
        <begin position="64"/>
        <end position="87"/>
    </location>
</feature>
<dbReference type="AlphaFoldDB" id="A0AAD5RJS9"/>
<evidence type="ECO:0000313" key="3">
    <source>
        <dbReference type="Proteomes" id="UP001201980"/>
    </source>
</evidence>
<dbReference type="Proteomes" id="UP001201980">
    <property type="component" value="Unassembled WGS sequence"/>
</dbReference>
<sequence length="196" mass="21222">MSNVNIVSARAPTKYGGSTSTWAAPPPSWMSRTWVITHSTLKTRASAKNCRVTYSTTTSSHGKVKLSQTSKTEAKGKLHTSTTTSVGARNADAVGEFEAKGKGFMKNSSRWEVLGWGDITNDNGEVVESWMIVYHAPSTGAKEGVDVMTSRKEGMGSETAQRCINALKRLPDGANKLKNSVVMDLRVIDIVGPWKE</sequence>
<keyword evidence="3" id="KW-1185">Reference proteome</keyword>
<gene>
    <name evidence="2" type="ORF">MKZ38_006593</name>
</gene>
<dbReference type="EMBL" id="JAKWBI020000403">
    <property type="protein sequence ID" value="KAJ2895425.1"/>
    <property type="molecule type" value="Genomic_DNA"/>
</dbReference>
<protein>
    <submittedName>
        <fullName evidence="2">Uncharacterized protein</fullName>
    </submittedName>
</protein>
<accession>A0AAD5RJS9</accession>
<evidence type="ECO:0000256" key="1">
    <source>
        <dbReference type="SAM" id="MobiDB-lite"/>
    </source>
</evidence>
<comment type="caution">
    <text evidence="2">The sequence shown here is derived from an EMBL/GenBank/DDBJ whole genome shotgun (WGS) entry which is preliminary data.</text>
</comment>
<organism evidence="2 3">
    <name type="scientific">Zalerion maritima</name>
    <dbReference type="NCBI Taxonomy" id="339359"/>
    <lineage>
        <taxon>Eukaryota</taxon>
        <taxon>Fungi</taxon>
        <taxon>Dikarya</taxon>
        <taxon>Ascomycota</taxon>
        <taxon>Pezizomycotina</taxon>
        <taxon>Sordariomycetes</taxon>
        <taxon>Lulworthiomycetidae</taxon>
        <taxon>Lulworthiales</taxon>
        <taxon>Lulworthiaceae</taxon>
        <taxon>Zalerion</taxon>
    </lineage>
</organism>
<name>A0AAD5RJS9_9PEZI</name>